<dbReference type="Proteomes" id="UP000321157">
    <property type="component" value="Unassembled WGS sequence"/>
</dbReference>
<dbReference type="AlphaFoldDB" id="A0A511VDX6"/>
<dbReference type="EMBL" id="BJXX01000151">
    <property type="protein sequence ID" value="GEN35783.1"/>
    <property type="molecule type" value="Genomic_DNA"/>
</dbReference>
<dbReference type="RefSeq" id="WP_146811303.1">
    <property type="nucleotide sequence ID" value="NZ_BJXX01000151.1"/>
</dbReference>
<protein>
    <submittedName>
        <fullName evidence="2">Spore germination lipase LipC</fullName>
    </submittedName>
</protein>
<dbReference type="Gene3D" id="3.40.50.1110">
    <property type="entry name" value="SGNH hydrolase"/>
    <property type="match status" value="1"/>
</dbReference>
<gene>
    <name evidence="2" type="primary">lipC</name>
    <name evidence="2" type="ORF">ADA01nite_32430</name>
</gene>
<accession>A0A511VDX6</accession>
<dbReference type="InterPro" id="IPR036514">
    <property type="entry name" value="SGNH_hydro_sf"/>
</dbReference>
<dbReference type="GO" id="GO:0004622">
    <property type="term" value="F:phosphatidylcholine lysophospholipase activity"/>
    <property type="evidence" value="ECO:0007669"/>
    <property type="project" value="TreeGrafter"/>
</dbReference>
<dbReference type="SUPFAM" id="SSF52266">
    <property type="entry name" value="SGNH hydrolase"/>
    <property type="match status" value="1"/>
</dbReference>
<dbReference type="InterPro" id="IPR051532">
    <property type="entry name" value="Ester_Hydrolysis_Enzymes"/>
</dbReference>
<name>A0A511VDX6_9BACL</name>
<comment type="caution">
    <text evidence="2">The sequence shown here is derived from an EMBL/GenBank/DDBJ whole genome shotgun (WGS) entry which is preliminary data.</text>
</comment>
<dbReference type="PANTHER" id="PTHR30383:SF27">
    <property type="entry name" value="SPORE GERMINATION LIPASE LIPC"/>
    <property type="match status" value="1"/>
</dbReference>
<feature type="domain" description="SGNH hydrolase-type esterase" evidence="1">
    <location>
        <begin position="17"/>
        <end position="206"/>
    </location>
</feature>
<evidence type="ECO:0000313" key="3">
    <source>
        <dbReference type="Proteomes" id="UP000321157"/>
    </source>
</evidence>
<evidence type="ECO:0000259" key="1">
    <source>
        <dbReference type="Pfam" id="PF13472"/>
    </source>
</evidence>
<sequence>MSKVMMIHPLSPLRYTAIGDSITAGIGAWFNYGYAYQYRDFIEKDWKTRVIFRNLGKTGWTSQQLLHRLRNDATFFKAIQTADIITCSIGGNDLLQAGRVYDKTKNKKAVEMALQNFRHNFLFIDQSIKNIKKSSTAPYMLRYIELYNPLPEFPLARQSVKKLNQILHKAADSHTKIAPVYAAFLHQESTLLFIDGKHPNYKGHRVIAETIRSLDAKP</sequence>
<proteinExistence type="predicted"/>
<keyword evidence="3" id="KW-1185">Reference proteome</keyword>
<reference evidence="2 3" key="1">
    <citation type="submission" date="2019-07" db="EMBL/GenBank/DDBJ databases">
        <title>Whole genome shotgun sequence of Aneurinibacillus danicus NBRC 102444.</title>
        <authorList>
            <person name="Hosoyama A."/>
            <person name="Uohara A."/>
            <person name="Ohji S."/>
            <person name="Ichikawa N."/>
        </authorList>
    </citation>
    <scope>NUCLEOTIDE SEQUENCE [LARGE SCALE GENOMIC DNA]</scope>
    <source>
        <strain evidence="2 3">NBRC 102444</strain>
    </source>
</reference>
<dbReference type="OrthoDB" id="26855at2"/>
<dbReference type="Pfam" id="PF13472">
    <property type="entry name" value="Lipase_GDSL_2"/>
    <property type="match status" value="1"/>
</dbReference>
<dbReference type="InterPro" id="IPR013830">
    <property type="entry name" value="SGNH_hydro"/>
</dbReference>
<evidence type="ECO:0000313" key="2">
    <source>
        <dbReference type="EMBL" id="GEN35783.1"/>
    </source>
</evidence>
<organism evidence="2 3">
    <name type="scientific">Aneurinibacillus danicus</name>
    <dbReference type="NCBI Taxonomy" id="267746"/>
    <lineage>
        <taxon>Bacteria</taxon>
        <taxon>Bacillati</taxon>
        <taxon>Bacillota</taxon>
        <taxon>Bacilli</taxon>
        <taxon>Bacillales</taxon>
        <taxon>Paenibacillaceae</taxon>
        <taxon>Aneurinibacillus group</taxon>
        <taxon>Aneurinibacillus</taxon>
    </lineage>
</organism>
<dbReference type="PANTHER" id="PTHR30383">
    <property type="entry name" value="THIOESTERASE 1/PROTEASE 1/LYSOPHOSPHOLIPASE L1"/>
    <property type="match status" value="1"/>
</dbReference>